<keyword evidence="9" id="KW-0804">Transcription</keyword>
<evidence type="ECO:0000256" key="6">
    <source>
        <dbReference type="ARBA" id="ARBA00022833"/>
    </source>
</evidence>
<keyword evidence="10" id="KW-0539">Nucleus</keyword>
<feature type="zinc finger region" description="C3H1-type" evidence="11">
    <location>
        <begin position="200"/>
        <end position="226"/>
    </location>
</feature>
<dbReference type="OMA" id="QYTRGIG"/>
<dbReference type="Pfam" id="PF01585">
    <property type="entry name" value="G-patch"/>
    <property type="match status" value="1"/>
</dbReference>
<dbReference type="SMART" id="SM00356">
    <property type="entry name" value="ZnF_C3H1"/>
    <property type="match status" value="1"/>
</dbReference>
<dbReference type="InterPro" id="IPR000571">
    <property type="entry name" value="Znf_CCCH"/>
</dbReference>
<evidence type="ECO:0000313" key="15">
    <source>
        <dbReference type="Ensembl" id="ENSCMIP00000030369.1"/>
    </source>
</evidence>
<dbReference type="Ensembl" id="ENSCMIT00000030836.1">
    <property type="protein sequence ID" value="ENSCMIP00000030369.1"/>
    <property type="gene ID" value="ENSCMIG00000013071.1"/>
</dbReference>
<dbReference type="InParanoid" id="A0A4W3IJ88"/>
<dbReference type="Gene3D" id="2.30.30.140">
    <property type="match status" value="1"/>
</dbReference>
<gene>
    <name evidence="15" type="primary">zgpat</name>
</gene>
<dbReference type="Gene3D" id="2.30.30.1190">
    <property type="match status" value="1"/>
</dbReference>
<evidence type="ECO:0000256" key="10">
    <source>
        <dbReference type="ARBA" id="ARBA00023242"/>
    </source>
</evidence>
<dbReference type="GeneTree" id="ENSGT00390000000732"/>
<feature type="region of interest" description="Disordered" evidence="12">
    <location>
        <begin position="522"/>
        <end position="544"/>
    </location>
</feature>
<evidence type="ECO:0000256" key="5">
    <source>
        <dbReference type="ARBA" id="ARBA00022771"/>
    </source>
</evidence>
<evidence type="ECO:0000313" key="16">
    <source>
        <dbReference type="Proteomes" id="UP000314986"/>
    </source>
</evidence>
<dbReference type="PROSITE" id="PS50174">
    <property type="entry name" value="G_PATCH"/>
    <property type="match status" value="1"/>
</dbReference>
<dbReference type="STRING" id="7868.ENSCMIP00000030369"/>
<evidence type="ECO:0000256" key="8">
    <source>
        <dbReference type="ARBA" id="ARBA00023125"/>
    </source>
</evidence>
<dbReference type="Proteomes" id="UP000314986">
    <property type="component" value="Unassembled WGS sequence"/>
</dbReference>
<reference evidence="16" key="1">
    <citation type="journal article" date="2006" name="Science">
        <title>Ancient noncoding elements conserved in the human genome.</title>
        <authorList>
            <person name="Venkatesh B."/>
            <person name="Kirkness E.F."/>
            <person name="Loh Y.H."/>
            <person name="Halpern A.L."/>
            <person name="Lee A.P."/>
            <person name="Johnson J."/>
            <person name="Dandona N."/>
            <person name="Viswanathan L.D."/>
            <person name="Tay A."/>
            <person name="Venter J.C."/>
            <person name="Strausberg R.L."/>
            <person name="Brenner S."/>
        </authorList>
    </citation>
    <scope>NUCLEOTIDE SEQUENCE [LARGE SCALE GENOMIC DNA]</scope>
</reference>
<dbReference type="GO" id="GO:0000978">
    <property type="term" value="F:RNA polymerase II cis-regulatory region sequence-specific DNA binding"/>
    <property type="evidence" value="ECO:0007669"/>
    <property type="project" value="TreeGrafter"/>
</dbReference>
<evidence type="ECO:0000256" key="12">
    <source>
        <dbReference type="SAM" id="MobiDB-lite"/>
    </source>
</evidence>
<dbReference type="PANTHER" id="PTHR46297">
    <property type="entry name" value="ZINC FINGER CCCH-TYPE WITH G PATCH DOMAIN-CONTAINING PROTEIN"/>
    <property type="match status" value="1"/>
</dbReference>
<feature type="domain" description="G-patch" evidence="14">
    <location>
        <begin position="343"/>
        <end position="389"/>
    </location>
</feature>
<proteinExistence type="predicted"/>
<dbReference type="SMART" id="SM00443">
    <property type="entry name" value="G_patch"/>
    <property type="match status" value="1"/>
</dbReference>
<keyword evidence="3" id="KW-0678">Repressor</keyword>
<evidence type="ECO:0000259" key="14">
    <source>
        <dbReference type="PROSITE" id="PS50174"/>
    </source>
</evidence>
<dbReference type="CDD" id="cd20384">
    <property type="entry name" value="Tudor_ZGPAT"/>
    <property type="match status" value="1"/>
</dbReference>
<organism evidence="15 16">
    <name type="scientific">Callorhinchus milii</name>
    <name type="common">Ghost shark</name>
    <dbReference type="NCBI Taxonomy" id="7868"/>
    <lineage>
        <taxon>Eukaryota</taxon>
        <taxon>Metazoa</taxon>
        <taxon>Chordata</taxon>
        <taxon>Craniata</taxon>
        <taxon>Vertebrata</taxon>
        <taxon>Chondrichthyes</taxon>
        <taxon>Holocephali</taxon>
        <taxon>Chimaeriformes</taxon>
        <taxon>Callorhinchidae</taxon>
        <taxon>Callorhinchus</taxon>
    </lineage>
</organism>
<feature type="region of interest" description="Disordered" evidence="12">
    <location>
        <begin position="289"/>
        <end position="312"/>
    </location>
</feature>
<comment type="subcellular location">
    <subcellularLocation>
        <location evidence="1">Nucleus</location>
    </subcellularLocation>
</comment>
<name>A0A4W3IJ88_CALMI</name>
<keyword evidence="6 11" id="KW-0862">Zinc</keyword>
<dbReference type="PROSITE" id="PS50103">
    <property type="entry name" value="ZF_C3H1"/>
    <property type="match status" value="1"/>
</dbReference>
<feature type="compositionally biased region" description="Acidic residues" evidence="12">
    <location>
        <begin position="132"/>
        <end position="154"/>
    </location>
</feature>
<dbReference type="SUPFAM" id="SSF63748">
    <property type="entry name" value="Tudor/PWWP/MBT"/>
    <property type="match status" value="1"/>
</dbReference>
<reference evidence="16" key="3">
    <citation type="journal article" date="2014" name="Nature">
        <title>Elephant shark genome provides unique insights into gnathostome evolution.</title>
        <authorList>
            <consortium name="International Elephant Shark Genome Sequencing Consortium"/>
            <person name="Venkatesh B."/>
            <person name="Lee A.P."/>
            <person name="Ravi V."/>
            <person name="Maurya A.K."/>
            <person name="Lian M.M."/>
            <person name="Swann J.B."/>
            <person name="Ohta Y."/>
            <person name="Flajnik M.F."/>
            <person name="Sutoh Y."/>
            <person name="Kasahara M."/>
            <person name="Hoon S."/>
            <person name="Gangu V."/>
            <person name="Roy S.W."/>
            <person name="Irimia M."/>
            <person name="Korzh V."/>
            <person name="Kondrychyn I."/>
            <person name="Lim Z.W."/>
            <person name="Tay B.H."/>
            <person name="Tohari S."/>
            <person name="Kong K.W."/>
            <person name="Ho S."/>
            <person name="Lorente-Galdos B."/>
            <person name="Quilez J."/>
            <person name="Marques-Bonet T."/>
            <person name="Raney B.J."/>
            <person name="Ingham P.W."/>
            <person name="Tay A."/>
            <person name="Hillier L.W."/>
            <person name="Minx P."/>
            <person name="Boehm T."/>
            <person name="Wilson R.K."/>
            <person name="Brenner S."/>
            <person name="Warren W.C."/>
        </authorList>
    </citation>
    <scope>NUCLEOTIDE SEQUENCE [LARGE SCALE GENOMIC DNA]</scope>
</reference>
<keyword evidence="4 11" id="KW-0479">Metal-binding</keyword>
<dbReference type="GeneID" id="103190711"/>
<dbReference type="PANTHER" id="PTHR46297:SF1">
    <property type="entry name" value="ZINC FINGER CCCH-TYPE WITH G PATCH DOMAIN-CONTAINING PROTEIN"/>
    <property type="match status" value="1"/>
</dbReference>
<keyword evidence="5 11" id="KW-0863">Zinc-finger</keyword>
<evidence type="ECO:0000256" key="2">
    <source>
        <dbReference type="ARBA" id="ARBA00022414"/>
    </source>
</evidence>
<feature type="domain" description="C3H1-type" evidence="13">
    <location>
        <begin position="200"/>
        <end position="226"/>
    </location>
</feature>
<keyword evidence="16" id="KW-1185">Reference proteome</keyword>
<feature type="region of interest" description="Disordered" evidence="12">
    <location>
        <begin position="110"/>
        <end position="164"/>
    </location>
</feature>
<evidence type="ECO:0000256" key="3">
    <source>
        <dbReference type="ARBA" id="ARBA00022491"/>
    </source>
</evidence>
<keyword evidence="7" id="KW-0805">Transcription regulation</keyword>
<dbReference type="GO" id="GO:0005634">
    <property type="term" value="C:nucleus"/>
    <property type="evidence" value="ECO:0007669"/>
    <property type="project" value="UniProtKB-SubCell"/>
</dbReference>
<dbReference type="AlphaFoldDB" id="A0A4W3IJ88"/>
<sequence length="544" mass="60030">MDMDEASLEAAIELYKAQVRQVESALAADSQPEAAAGAGTEGQADLLRLRDDLRQLIHLTESSLLSVRKSQLLERLDRAATAGPEPEAEAEPGPAREARLDAEYTAFQAAMSEPGGEEYPRERGGGGGGDDNAADDDDDDEDGEEADERGDEELSGSRVSAPYRTPWGQLQYHDAMIVGPESSEPPEPTVRVLWIHPTHRSMRPCPWYLSGTCRFPESCRYSHGEVVAVSELREGQELDLSSLEVGSACLAKHEDEIWYPAKILDMDSGYFTVKFDSLLQKELVVEGDGIMPVPRSEESSSSSDSEDDGDQLGYAKVFDANSMEKVEWTPPCTSTFAGWETHTRGMGSKLMAKMGYEFGKGLGKNAEGRVEPVEAVVLPPGKSLDQCAEILQNKREGKLNHLHKKKHKRKDQGGLRVAKVHKSRQTVFDFLNDKLGTNGQSSGSTLQPMGEKNSKECYKGSTTMKKTLNIKVFQIMENIEHTEKDIVKITEALSRNVGRGKALTAHLEEKLSNAKKQLSYLKSQEASAQHERKKADTHKKMTKF</sequence>
<evidence type="ECO:0000256" key="4">
    <source>
        <dbReference type="ARBA" id="ARBA00022723"/>
    </source>
</evidence>
<keyword evidence="8" id="KW-0238">DNA-binding</keyword>
<reference evidence="16" key="2">
    <citation type="journal article" date="2007" name="PLoS Biol.">
        <title>Survey sequencing and comparative analysis of the elephant shark (Callorhinchus milii) genome.</title>
        <authorList>
            <person name="Venkatesh B."/>
            <person name="Kirkness E.F."/>
            <person name="Loh Y.H."/>
            <person name="Halpern A.L."/>
            <person name="Lee A.P."/>
            <person name="Johnson J."/>
            <person name="Dandona N."/>
            <person name="Viswanathan L.D."/>
            <person name="Tay A."/>
            <person name="Venter J.C."/>
            <person name="Strausberg R.L."/>
            <person name="Brenner S."/>
        </authorList>
    </citation>
    <scope>NUCLEOTIDE SEQUENCE [LARGE SCALE GENOMIC DNA]</scope>
</reference>
<dbReference type="GO" id="GO:0001227">
    <property type="term" value="F:DNA-binding transcription repressor activity, RNA polymerase II-specific"/>
    <property type="evidence" value="ECO:0007669"/>
    <property type="project" value="TreeGrafter"/>
</dbReference>
<feature type="compositionally biased region" description="Basic residues" evidence="12">
    <location>
        <begin position="535"/>
        <end position="544"/>
    </location>
</feature>
<evidence type="ECO:0000256" key="11">
    <source>
        <dbReference type="PROSITE-ProRule" id="PRU00723"/>
    </source>
</evidence>
<dbReference type="KEGG" id="cmk:103190711"/>
<evidence type="ECO:0000256" key="9">
    <source>
        <dbReference type="ARBA" id="ARBA00023163"/>
    </source>
</evidence>
<evidence type="ECO:0000259" key="13">
    <source>
        <dbReference type="PROSITE" id="PS50103"/>
    </source>
</evidence>
<dbReference type="InterPro" id="IPR000467">
    <property type="entry name" value="G_patch_dom"/>
</dbReference>
<dbReference type="CTD" id="84619"/>
<dbReference type="GO" id="GO:0008270">
    <property type="term" value="F:zinc ion binding"/>
    <property type="evidence" value="ECO:0007669"/>
    <property type="project" value="UniProtKB-KW"/>
</dbReference>
<protein>
    <recommendedName>
        <fullName evidence="2">Zinc finger CCCH-type with G patch domain-containing protein</fullName>
    </recommendedName>
</protein>
<evidence type="ECO:0000256" key="1">
    <source>
        <dbReference type="ARBA" id="ARBA00004123"/>
    </source>
</evidence>
<accession>A0A4W3IJ88</accession>
<dbReference type="OrthoDB" id="4822at2759"/>
<reference evidence="15" key="5">
    <citation type="submission" date="2025-09" db="UniProtKB">
        <authorList>
            <consortium name="Ensembl"/>
        </authorList>
    </citation>
    <scope>IDENTIFICATION</scope>
</reference>
<reference evidence="15" key="4">
    <citation type="submission" date="2025-08" db="UniProtKB">
        <authorList>
            <consortium name="Ensembl"/>
        </authorList>
    </citation>
    <scope>IDENTIFICATION</scope>
</reference>
<evidence type="ECO:0000256" key="7">
    <source>
        <dbReference type="ARBA" id="ARBA00023015"/>
    </source>
</evidence>